<dbReference type="AlphaFoldDB" id="A0A0H4QIH4"/>
<keyword evidence="1" id="KW-0378">Hydrolase</keyword>
<protein>
    <submittedName>
        <fullName evidence="1">Hydrolase</fullName>
    </submittedName>
</protein>
<dbReference type="Gene3D" id="1.25.40.10">
    <property type="entry name" value="Tetratricopeptide repeat domain"/>
    <property type="match status" value="1"/>
</dbReference>
<dbReference type="SUPFAM" id="SSF48452">
    <property type="entry name" value="TPR-like"/>
    <property type="match status" value="1"/>
</dbReference>
<gene>
    <name evidence="1" type="ORF">ABM34_02055</name>
</gene>
<dbReference type="KEGG" id="lgn:ABM34_02055"/>
<dbReference type="GO" id="GO:0016787">
    <property type="term" value="F:hydrolase activity"/>
    <property type="evidence" value="ECO:0007669"/>
    <property type="project" value="UniProtKB-KW"/>
</dbReference>
<dbReference type="PATRIC" id="fig|1007676.4.peg.428"/>
<sequence>MDDSDNLKKILEQADDAFDKGNWEEAVDYYSQAYSIKQSFSINQGLAAALLNQKNADQAESVILDYFNYYLSDPEAAKLAVDIVVENNDYLLANQMIHFYDENKLSTIKGSFVDEFKARVKLSEERHSRSFKPRMAVITGKINSIVTMNVVDQIQLIRSLREFDKDNYLSCVKLLLLNPLLHPLLKSEVLENIFKLGVDETVNISFYGETKTCNPSRLKPIMSTDVYLAMCDELEKILMNSENEVQVENLRSELSLYAAMVYPFGAEIIKKPSLWTKVFLLRYGLLDESQVGDSSERKDVENWIKRFDSLINSFQQ</sequence>
<dbReference type="Proteomes" id="UP000036106">
    <property type="component" value="Chromosome"/>
</dbReference>
<reference evidence="2" key="1">
    <citation type="submission" date="2015-07" db="EMBL/GenBank/DDBJ databases">
        <title>Lactobacillus ginsenosidimutans/EMML 3141/ whole genome sequencing.</title>
        <authorList>
            <person name="Kim M.K."/>
            <person name="Im W.-T."/>
            <person name="Srinivasan S."/>
            <person name="Lee J.-J."/>
        </authorList>
    </citation>
    <scope>NUCLEOTIDE SEQUENCE [LARGE SCALE GENOMIC DNA]</scope>
    <source>
        <strain evidence="2">EMML 3041</strain>
    </source>
</reference>
<dbReference type="InterPro" id="IPR011990">
    <property type="entry name" value="TPR-like_helical_dom_sf"/>
</dbReference>
<accession>A0A0H4QIH4</accession>
<dbReference type="OrthoDB" id="1655898at2"/>
<name>A0A0H4QIH4_9LACO</name>
<proteinExistence type="predicted"/>
<dbReference type="RefSeq" id="WP_048702833.1">
    <property type="nucleotide sequence ID" value="NZ_CP012034.1"/>
</dbReference>
<evidence type="ECO:0000313" key="1">
    <source>
        <dbReference type="EMBL" id="AKP66453.1"/>
    </source>
</evidence>
<organism evidence="1 2">
    <name type="scientific">Companilactobacillus ginsenosidimutans</name>
    <dbReference type="NCBI Taxonomy" id="1007676"/>
    <lineage>
        <taxon>Bacteria</taxon>
        <taxon>Bacillati</taxon>
        <taxon>Bacillota</taxon>
        <taxon>Bacilli</taxon>
        <taxon>Lactobacillales</taxon>
        <taxon>Lactobacillaceae</taxon>
        <taxon>Companilactobacillus</taxon>
    </lineage>
</organism>
<dbReference type="EMBL" id="CP012034">
    <property type="protein sequence ID" value="AKP66453.1"/>
    <property type="molecule type" value="Genomic_DNA"/>
</dbReference>
<dbReference type="STRING" id="1007676.ABM34_02055"/>
<keyword evidence="2" id="KW-1185">Reference proteome</keyword>
<evidence type="ECO:0000313" key="2">
    <source>
        <dbReference type="Proteomes" id="UP000036106"/>
    </source>
</evidence>